<keyword evidence="2 3" id="KW-0378">Hydrolase</keyword>
<dbReference type="EC" id="3.1.1.-" evidence="3"/>
<comment type="similarity">
    <text evidence="1 3">Belongs to the type-B carboxylesterase/lipase family.</text>
</comment>
<proteinExistence type="inferred from homology"/>
<sequence>MAVLGQFLDSVIWLLVFAWHYPASSFHSKPRLSTVALDYGTFRGDIDDSSEIISFRGIRFADPPLGSLRWQPPVSPPSAHLGTVDATKFGSACIATTQRGPGATTSEDCLFGNVYIPIDADPASALPVLVFFHGGGFESGRSTKYPPEDLMESSSDPFILATFEYRLGQFGFLAGTAIKTNGALNVGLLDQKAALKWIQRYIHAFGGNPGDVTIFGQSAGAGSVVYHASDTGFPRLELIVQQLIGDGGTNDELFQQAIADSPPFLSLLDYNDPFVEDLFSQFVKNADCGKRSNDPATVACLRNASSEVLASAGRQTLQNMTSSLYPFGPVFDGVFIQERPVSALMNENFVSVPVIFGSNSDEGANWSAKLSNPSANTSNPNASQMTVYNFLAGQYTQLTLASFNVAVEEYYPISAYAGNFSRQGQQIYGEMRYICSALLVVGAINGGSGGDAAYEYHWENPILGSTHGDELVAFFNPPDPVDDLDDQLLTGMREYYTSFVTNGEPVSDSFSVEWLPTDSSELEGSPRIFLHPGAVQMEAVDRDLSARCAFWYSIADELKI</sequence>
<accession>A0A8H6WHB6</accession>
<feature type="chain" id="PRO_5034404636" description="Carboxylic ester hydrolase" evidence="3">
    <location>
        <begin position="26"/>
        <end position="560"/>
    </location>
</feature>
<dbReference type="SUPFAM" id="SSF53474">
    <property type="entry name" value="alpha/beta-Hydrolases"/>
    <property type="match status" value="1"/>
</dbReference>
<evidence type="ECO:0000256" key="2">
    <source>
        <dbReference type="ARBA" id="ARBA00022801"/>
    </source>
</evidence>
<dbReference type="PROSITE" id="PS00122">
    <property type="entry name" value="CARBOXYLESTERASE_B_1"/>
    <property type="match status" value="1"/>
</dbReference>
<dbReference type="GO" id="GO:0016787">
    <property type="term" value="F:hydrolase activity"/>
    <property type="evidence" value="ECO:0007669"/>
    <property type="project" value="UniProtKB-KW"/>
</dbReference>
<dbReference type="AlphaFoldDB" id="A0A8H6WHB6"/>
<organism evidence="5 6">
    <name type="scientific">Mycena indigotica</name>
    <dbReference type="NCBI Taxonomy" id="2126181"/>
    <lineage>
        <taxon>Eukaryota</taxon>
        <taxon>Fungi</taxon>
        <taxon>Dikarya</taxon>
        <taxon>Basidiomycota</taxon>
        <taxon>Agaricomycotina</taxon>
        <taxon>Agaricomycetes</taxon>
        <taxon>Agaricomycetidae</taxon>
        <taxon>Agaricales</taxon>
        <taxon>Marasmiineae</taxon>
        <taxon>Mycenaceae</taxon>
        <taxon>Mycena</taxon>
    </lineage>
</organism>
<gene>
    <name evidence="5" type="ORF">MIND_00003600</name>
</gene>
<dbReference type="InterPro" id="IPR029058">
    <property type="entry name" value="AB_hydrolase_fold"/>
</dbReference>
<feature type="signal peptide" evidence="3">
    <location>
        <begin position="1"/>
        <end position="25"/>
    </location>
</feature>
<dbReference type="PANTHER" id="PTHR11559">
    <property type="entry name" value="CARBOXYLESTERASE"/>
    <property type="match status" value="1"/>
</dbReference>
<name>A0A8H6WHB6_9AGAR</name>
<keyword evidence="3" id="KW-0732">Signal</keyword>
<dbReference type="Pfam" id="PF00135">
    <property type="entry name" value="COesterase"/>
    <property type="match status" value="1"/>
</dbReference>
<feature type="domain" description="Carboxylesterase type B" evidence="4">
    <location>
        <begin position="34"/>
        <end position="521"/>
    </location>
</feature>
<evidence type="ECO:0000256" key="1">
    <source>
        <dbReference type="ARBA" id="ARBA00005964"/>
    </source>
</evidence>
<dbReference type="InterPro" id="IPR002018">
    <property type="entry name" value="CarbesteraseB"/>
</dbReference>
<evidence type="ECO:0000313" key="5">
    <source>
        <dbReference type="EMBL" id="KAF7314898.1"/>
    </source>
</evidence>
<keyword evidence="6" id="KW-1185">Reference proteome</keyword>
<evidence type="ECO:0000313" key="6">
    <source>
        <dbReference type="Proteomes" id="UP000636479"/>
    </source>
</evidence>
<reference evidence="5" key="1">
    <citation type="submission" date="2020-05" db="EMBL/GenBank/DDBJ databases">
        <title>Mycena genomes resolve the evolution of fungal bioluminescence.</title>
        <authorList>
            <person name="Tsai I.J."/>
        </authorList>
    </citation>
    <scope>NUCLEOTIDE SEQUENCE</scope>
    <source>
        <strain evidence="5">171206Taipei</strain>
    </source>
</reference>
<dbReference type="GeneID" id="59339527"/>
<dbReference type="RefSeq" id="XP_037224921.1">
    <property type="nucleotide sequence ID" value="XM_037357011.1"/>
</dbReference>
<dbReference type="EMBL" id="JACAZF010000001">
    <property type="protein sequence ID" value="KAF7314898.1"/>
    <property type="molecule type" value="Genomic_DNA"/>
</dbReference>
<evidence type="ECO:0000256" key="3">
    <source>
        <dbReference type="RuleBase" id="RU361235"/>
    </source>
</evidence>
<dbReference type="Gene3D" id="3.40.50.1820">
    <property type="entry name" value="alpha/beta hydrolase"/>
    <property type="match status" value="1"/>
</dbReference>
<dbReference type="Proteomes" id="UP000636479">
    <property type="component" value="Unassembled WGS sequence"/>
</dbReference>
<dbReference type="InterPro" id="IPR019826">
    <property type="entry name" value="Carboxylesterase_B_AS"/>
</dbReference>
<evidence type="ECO:0000259" key="4">
    <source>
        <dbReference type="Pfam" id="PF00135"/>
    </source>
</evidence>
<comment type="caution">
    <text evidence="5">The sequence shown here is derived from an EMBL/GenBank/DDBJ whole genome shotgun (WGS) entry which is preliminary data.</text>
</comment>
<dbReference type="InterPro" id="IPR050309">
    <property type="entry name" value="Type-B_Carboxylest/Lipase"/>
</dbReference>
<protein>
    <recommendedName>
        <fullName evidence="3">Carboxylic ester hydrolase</fullName>
        <ecNumber evidence="3">3.1.1.-</ecNumber>
    </recommendedName>
</protein>
<dbReference type="OrthoDB" id="408631at2759"/>